<keyword evidence="5" id="KW-1185">Reference proteome</keyword>
<keyword evidence="2" id="KW-0812">Transmembrane</keyword>
<feature type="signal peptide" evidence="3">
    <location>
        <begin position="1"/>
        <end position="20"/>
    </location>
</feature>
<dbReference type="AlphaFoldDB" id="A0A0C2YI48"/>
<keyword evidence="2" id="KW-0472">Membrane</keyword>
<dbReference type="STRING" id="686832.A0A0C2YI48"/>
<accession>A0A0C2YI48</accession>
<organism evidence="4 5">
    <name type="scientific">Hebeloma cylindrosporum</name>
    <dbReference type="NCBI Taxonomy" id="76867"/>
    <lineage>
        <taxon>Eukaryota</taxon>
        <taxon>Fungi</taxon>
        <taxon>Dikarya</taxon>
        <taxon>Basidiomycota</taxon>
        <taxon>Agaricomycotina</taxon>
        <taxon>Agaricomycetes</taxon>
        <taxon>Agaricomycetidae</taxon>
        <taxon>Agaricales</taxon>
        <taxon>Agaricineae</taxon>
        <taxon>Hymenogastraceae</taxon>
        <taxon>Hebeloma</taxon>
    </lineage>
</organism>
<reference evidence="4 5" key="1">
    <citation type="submission" date="2014-04" db="EMBL/GenBank/DDBJ databases">
        <authorList>
            <consortium name="DOE Joint Genome Institute"/>
            <person name="Kuo A."/>
            <person name="Gay G."/>
            <person name="Dore J."/>
            <person name="Kohler A."/>
            <person name="Nagy L.G."/>
            <person name="Floudas D."/>
            <person name="Copeland A."/>
            <person name="Barry K.W."/>
            <person name="Cichocki N."/>
            <person name="Veneault-Fourrey C."/>
            <person name="LaButti K."/>
            <person name="Lindquist E.A."/>
            <person name="Lipzen A."/>
            <person name="Lundell T."/>
            <person name="Morin E."/>
            <person name="Murat C."/>
            <person name="Sun H."/>
            <person name="Tunlid A."/>
            <person name="Henrissat B."/>
            <person name="Grigoriev I.V."/>
            <person name="Hibbett D.S."/>
            <person name="Martin F."/>
            <person name="Nordberg H.P."/>
            <person name="Cantor M.N."/>
            <person name="Hua S.X."/>
        </authorList>
    </citation>
    <scope>NUCLEOTIDE SEQUENCE [LARGE SCALE GENOMIC DNA]</scope>
    <source>
        <strain evidence="5">h7</strain>
    </source>
</reference>
<evidence type="ECO:0000313" key="5">
    <source>
        <dbReference type="Proteomes" id="UP000053424"/>
    </source>
</evidence>
<keyword evidence="2" id="KW-1133">Transmembrane helix</keyword>
<feature type="transmembrane region" description="Helical" evidence="2">
    <location>
        <begin position="329"/>
        <end position="352"/>
    </location>
</feature>
<evidence type="ECO:0000256" key="2">
    <source>
        <dbReference type="SAM" id="Phobius"/>
    </source>
</evidence>
<gene>
    <name evidence="4" type="ORF">M413DRAFT_28504</name>
</gene>
<reference evidence="5" key="2">
    <citation type="submission" date="2015-01" db="EMBL/GenBank/DDBJ databases">
        <title>Evolutionary Origins and Diversification of the Mycorrhizal Mutualists.</title>
        <authorList>
            <consortium name="DOE Joint Genome Institute"/>
            <consortium name="Mycorrhizal Genomics Consortium"/>
            <person name="Kohler A."/>
            <person name="Kuo A."/>
            <person name="Nagy L.G."/>
            <person name="Floudas D."/>
            <person name="Copeland A."/>
            <person name="Barry K.W."/>
            <person name="Cichocki N."/>
            <person name="Veneault-Fourrey C."/>
            <person name="LaButti K."/>
            <person name="Lindquist E.A."/>
            <person name="Lipzen A."/>
            <person name="Lundell T."/>
            <person name="Morin E."/>
            <person name="Murat C."/>
            <person name="Riley R."/>
            <person name="Ohm R."/>
            <person name="Sun H."/>
            <person name="Tunlid A."/>
            <person name="Henrissat B."/>
            <person name="Grigoriev I.V."/>
            <person name="Hibbett D.S."/>
            <person name="Martin F."/>
        </authorList>
    </citation>
    <scope>NUCLEOTIDE SEQUENCE [LARGE SCALE GENOMIC DNA]</scope>
    <source>
        <strain evidence="5">h7</strain>
    </source>
</reference>
<keyword evidence="3" id="KW-0732">Signal</keyword>
<protein>
    <submittedName>
        <fullName evidence="4">Uncharacterized protein</fullName>
    </submittedName>
</protein>
<evidence type="ECO:0000256" key="1">
    <source>
        <dbReference type="SAM" id="MobiDB-lite"/>
    </source>
</evidence>
<proteinExistence type="predicted"/>
<sequence length="405" mass="43711">MRDFYLRASILFTCLSAGWTQESSSSALNTGQTSTAVVQSSASISASQPPPLNTIIVSPPPLTPPQPLLPSQLPEGYARTASGKPIPCSPKSTRLNPSTHKLISECVETSFCWAPPGSPVNATGLGVCIPRRCRRDEFPFGYGTYGGGTGGKSKVKGSVVQDANGVAVELPPLCPNGSFCPDNGSGCQLQVLVGETCELARDEQCAPPPPNPEIAEKDNRATCLDMTCTPATLPLNAPCTFENTTYISDINRGAAGGGQMTTFVVRHNCLAPGLFCDPTPPDAKGPTCQTTKKLGEQCRFDAECEMDNCASPSNVCAMPSMTPMHLAPWHWVATILFIIIVLASSFFVLLFLHRRRRYAYHQQLQEYYYEQLALRRSILALHGGGSERYSDEKLGVERRATKEES</sequence>
<dbReference type="EMBL" id="KN831782">
    <property type="protein sequence ID" value="KIM40727.1"/>
    <property type="molecule type" value="Genomic_DNA"/>
</dbReference>
<feature type="chain" id="PRO_5002159636" evidence="3">
    <location>
        <begin position="21"/>
        <end position="405"/>
    </location>
</feature>
<evidence type="ECO:0000256" key="3">
    <source>
        <dbReference type="SAM" id="SignalP"/>
    </source>
</evidence>
<evidence type="ECO:0000313" key="4">
    <source>
        <dbReference type="EMBL" id="KIM40727.1"/>
    </source>
</evidence>
<name>A0A0C2YI48_HEBCY</name>
<dbReference type="Proteomes" id="UP000053424">
    <property type="component" value="Unassembled WGS sequence"/>
</dbReference>
<dbReference type="OrthoDB" id="195231at2759"/>
<feature type="compositionally biased region" description="Pro residues" evidence="1">
    <location>
        <begin position="48"/>
        <end position="65"/>
    </location>
</feature>
<dbReference type="HOGENOM" id="CLU_054233_1_0_1"/>
<feature type="region of interest" description="Disordered" evidence="1">
    <location>
        <begin position="40"/>
        <end position="65"/>
    </location>
</feature>